<protein>
    <submittedName>
        <fullName evidence="9">DHA2 family efflux MFS transporter permease subunit</fullName>
    </submittedName>
</protein>
<keyword evidence="6 7" id="KW-0472">Membrane</keyword>
<dbReference type="InterPro" id="IPR011701">
    <property type="entry name" value="MFS"/>
</dbReference>
<evidence type="ECO:0000256" key="1">
    <source>
        <dbReference type="ARBA" id="ARBA00004651"/>
    </source>
</evidence>
<dbReference type="Gene3D" id="1.20.1720.10">
    <property type="entry name" value="Multidrug resistance protein D"/>
    <property type="match status" value="1"/>
</dbReference>
<evidence type="ECO:0000256" key="4">
    <source>
        <dbReference type="ARBA" id="ARBA00022692"/>
    </source>
</evidence>
<dbReference type="InterPro" id="IPR036259">
    <property type="entry name" value="MFS_trans_sf"/>
</dbReference>
<feature type="domain" description="Major facilitator superfamily (MFS) profile" evidence="8">
    <location>
        <begin position="8"/>
        <end position="454"/>
    </location>
</feature>
<reference evidence="9 10" key="1">
    <citation type="submission" date="2019-08" db="EMBL/GenBank/DDBJ databases">
        <title>Five species of Acinetobacter isolated from floral nectar and animal pollinators.</title>
        <authorList>
            <person name="Hendry T.A."/>
        </authorList>
    </citation>
    <scope>NUCLEOTIDE SEQUENCE [LARGE SCALE GENOMIC DNA]</scope>
    <source>
        <strain evidence="9 10">MD18.27</strain>
    </source>
</reference>
<feature type="transmembrane region" description="Helical" evidence="7">
    <location>
        <begin position="47"/>
        <end position="66"/>
    </location>
</feature>
<dbReference type="RefSeq" id="WP_325774302.1">
    <property type="nucleotide sequence ID" value="NZ_VTDN01000001.1"/>
</dbReference>
<feature type="transmembrane region" description="Helical" evidence="7">
    <location>
        <begin position="162"/>
        <end position="181"/>
    </location>
</feature>
<dbReference type="PANTHER" id="PTHR42718">
    <property type="entry name" value="MAJOR FACILITATOR SUPERFAMILY MULTIDRUG TRANSPORTER MFSC"/>
    <property type="match status" value="1"/>
</dbReference>
<dbReference type="PANTHER" id="PTHR42718:SF46">
    <property type="entry name" value="BLR6921 PROTEIN"/>
    <property type="match status" value="1"/>
</dbReference>
<evidence type="ECO:0000256" key="2">
    <source>
        <dbReference type="ARBA" id="ARBA00022448"/>
    </source>
</evidence>
<evidence type="ECO:0000313" key="10">
    <source>
        <dbReference type="Proteomes" id="UP001339883"/>
    </source>
</evidence>
<keyword evidence="3" id="KW-1003">Cell membrane</keyword>
<comment type="subcellular location">
    <subcellularLocation>
        <location evidence="1">Cell membrane</location>
        <topology evidence="1">Multi-pass membrane protein</topology>
    </subcellularLocation>
</comment>
<organism evidence="9 10">
    <name type="scientific">Acinetobacter pollinis</name>
    <dbReference type="NCBI Taxonomy" id="2605270"/>
    <lineage>
        <taxon>Bacteria</taxon>
        <taxon>Pseudomonadati</taxon>
        <taxon>Pseudomonadota</taxon>
        <taxon>Gammaproteobacteria</taxon>
        <taxon>Moraxellales</taxon>
        <taxon>Moraxellaceae</taxon>
        <taxon>Acinetobacter</taxon>
    </lineage>
</organism>
<dbReference type="Pfam" id="PF07690">
    <property type="entry name" value="MFS_1"/>
    <property type="match status" value="1"/>
</dbReference>
<gene>
    <name evidence="9" type="ORF">I2F25_01110</name>
</gene>
<comment type="caution">
    <text evidence="9">The sequence shown here is derived from an EMBL/GenBank/DDBJ whole genome shotgun (WGS) entry which is preliminary data.</text>
</comment>
<keyword evidence="10" id="KW-1185">Reference proteome</keyword>
<evidence type="ECO:0000256" key="3">
    <source>
        <dbReference type="ARBA" id="ARBA00022475"/>
    </source>
</evidence>
<feature type="transmembrane region" description="Helical" evidence="7">
    <location>
        <begin position="288"/>
        <end position="311"/>
    </location>
</feature>
<dbReference type="Proteomes" id="UP001339883">
    <property type="component" value="Unassembled WGS sequence"/>
</dbReference>
<feature type="transmembrane region" description="Helical" evidence="7">
    <location>
        <begin position="392"/>
        <end position="410"/>
    </location>
</feature>
<dbReference type="NCBIfam" id="TIGR00711">
    <property type="entry name" value="efflux_EmrB"/>
    <property type="match status" value="1"/>
</dbReference>
<keyword evidence="5 7" id="KW-1133">Transmembrane helix</keyword>
<accession>A0ABU6DP73</accession>
<feature type="transmembrane region" description="Helical" evidence="7">
    <location>
        <begin position="430"/>
        <end position="450"/>
    </location>
</feature>
<feature type="transmembrane region" description="Helical" evidence="7">
    <location>
        <begin position="193"/>
        <end position="212"/>
    </location>
</feature>
<dbReference type="SUPFAM" id="SSF103473">
    <property type="entry name" value="MFS general substrate transporter"/>
    <property type="match status" value="1"/>
</dbReference>
<feature type="transmembrane region" description="Helical" evidence="7">
    <location>
        <begin position="99"/>
        <end position="120"/>
    </location>
</feature>
<dbReference type="InterPro" id="IPR020846">
    <property type="entry name" value="MFS_dom"/>
</dbReference>
<proteinExistence type="predicted"/>
<feature type="transmembrane region" description="Helical" evidence="7">
    <location>
        <begin position="351"/>
        <end position="371"/>
    </location>
</feature>
<name>A0ABU6DP73_9GAMM</name>
<feature type="transmembrane region" description="Helical" evidence="7">
    <location>
        <begin position="73"/>
        <end position="93"/>
    </location>
</feature>
<evidence type="ECO:0000313" key="9">
    <source>
        <dbReference type="EMBL" id="MEB5475665.1"/>
    </source>
</evidence>
<keyword evidence="4 7" id="KW-0812">Transmembrane</keyword>
<dbReference type="Gene3D" id="1.20.1250.20">
    <property type="entry name" value="MFS general substrate transporter like domains"/>
    <property type="match status" value="1"/>
</dbReference>
<dbReference type="PRINTS" id="PR01036">
    <property type="entry name" value="TCRTETB"/>
</dbReference>
<evidence type="ECO:0000256" key="6">
    <source>
        <dbReference type="ARBA" id="ARBA00023136"/>
    </source>
</evidence>
<evidence type="ECO:0000256" key="5">
    <source>
        <dbReference type="ARBA" id="ARBA00022989"/>
    </source>
</evidence>
<feature type="transmembrane region" description="Helical" evidence="7">
    <location>
        <begin position="323"/>
        <end position="345"/>
    </location>
</feature>
<sequence length="465" mass="51090">MQPQTKYIALLVALTFFMENLDATIIVTALPTMAKTFNVMPIDLNIGISAYLLAVATFIPISGWLADRFGARTIFISAIVLFTIASVLCGLSTSLEMFIFARVLQGIGGAMMVPVGRLVVIRKAPKNELVRAIAYITWPGLVAPIIGPALGGLIVTHVSWQWIFYINIPLGAAAIYASYQLIENVKNNDVGQFDFIGFTLLATACLSVMYAMEKLGQQLDQMMPYLLLAAFGVAIFMVAIAYMKRIQYPLLKFDAFQQETFSVSIIGGSIFRISMSAIPFLLPLLFQLSFGLSAFQAGLLILTVFVGNLVMKPFTTRLMKHFGFRKILIVNGIIGACTIASSALFTPQTPWIIMIILMFMSGLSRSLQFTCYNSLSFADVLPKDKRYATTQFSLFFQISLGIGVALAALILRATMYVHGHAQAELIDFQITFLMIALVSLFALIDAFLLAKDAGDSVSGYQHRLN</sequence>
<evidence type="ECO:0000259" key="8">
    <source>
        <dbReference type="PROSITE" id="PS50850"/>
    </source>
</evidence>
<keyword evidence="2" id="KW-0813">Transport</keyword>
<dbReference type="InterPro" id="IPR004638">
    <property type="entry name" value="EmrB-like"/>
</dbReference>
<feature type="transmembrane region" description="Helical" evidence="7">
    <location>
        <begin position="263"/>
        <end position="282"/>
    </location>
</feature>
<feature type="transmembrane region" description="Helical" evidence="7">
    <location>
        <begin position="224"/>
        <end position="242"/>
    </location>
</feature>
<dbReference type="EMBL" id="VTDN01000001">
    <property type="protein sequence ID" value="MEB5475665.1"/>
    <property type="molecule type" value="Genomic_DNA"/>
</dbReference>
<feature type="transmembrane region" description="Helical" evidence="7">
    <location>
        <begin position="132"/>
        <end position="156"/>
    </location>
</feature>
<dbReference type="PROSITE" id="PS50850">
    <property type="entry name" value="MFS"/>
    <property type="match status" value="1"/>
</dbReference>
<evidence type="ECO:0000256" key="7">
    <source>
        <dbReference type="SAM" id="Phobius"/>
    </source>
</evidence>